<evidence type="ECO:0000313" key="8">
    <source>
        <dbReference type="Proteomes" id="UP001328107"/>
    </source>
</evidence>
<dbReference type="PANTHER" id="PTHR31552">
    <property type="entry name" value="SERPENTINE RECEPTOR CLASS GAMMA"/>
    <property type="match status" value="1"/>
</dbReference>
<keyword evidence="4 6" id="KW-1133">Transmembrane helix</keyword>
<organism evidence="7 8">
    <name type="scientific">Pristionchus mayeri</name>
    <dbReference type="NCBI Taxonomy" id="1317129"/>
    <lineage>
        <taxon>Eukaryota</taxon>
        <taxon>Metazoa</taxon>
        <taxon>Ecdysozoa</taxon>
        <taxon>Nematoda</taxon>
        <taxon>Chromadorea</taxon>
        <taxon>Rhabditida</taxon>
        <taxon>Rhabditina</taxon>
        <taxon>Diplogasteromorpha</taxon>
        <taxon>Diplogasteroidea</taxon>
        <taxon>Neodiplogasteridae</taxon>
        <taxon>Pristionchus</taxon>
    </lineage>
</organism>
<evidence type="ECO:0000256" key="5">
    <source>
        <dbReference type="ARBA" id="ARBA00023136"/>
    </source>
</evidence>
<dbReference type="EMBL" id="BTRK01000002">
    <property type="protein sequence ID" value="GMR34615.1"/>
    <property type="molecule type" value="Genomic_DNA"/>
</dbReference>
<sequence length="133" mass="15582">MKKRNVQIYRATVGAFYAVFSVLGVALNFAACRKLRKLSLNIYKQQRSFFMYTMTCTATHMLFAFHHFVWAYSFVNADKDFLNIVRYVVRPYVYDLTTFSDPIVLVALSKQVRMAFSKTIFLRITTQTNNTRC</sequence>
<keyword evidence="8" id="KW-1185">Reference proteome</keyword>
<evidence type="ECO:0000256" key="1">
    <source>
        <dbReference type="ARBA" id="ARBA00004141"/>
    </source>
</evidence>
<keyword evidence="3 6" id="KW-0812">Transmembrane</keyword>
<feature type="transmembrane region" description="Helical" evidence="6">
    <location>
        <begin position="6"/>
        <end position="29"/>
    </location>
</feature>
<accession>A0AAN4ZBE1</accession>
<feature type="transmembrane region" description="Helical" evidence="6">
    <location>
        <begin position="49"/>
        <end position="72"/>
    </location>
</feature>
<reference evidence="8" key="1">
    <citation type="submission" date="2022-10" db="EMBL/GenBank/DDBJ databases">
        <title>Genome assembly of Pristionchus species.</title>
        <authorList>
            <person name="Yoshida K."/>
            <person name="Sommer R.J."/>
        </authorList>
    </citation>
    <scope>NUCLEOTIDE SEQUENCE [LARGE SCALE GENOMIC DNA]</scope>
    <source>
        <strain evidence="8">RS5460</strain>
    </source>
</reference>
<dbReference type="PANTHER" id="PTHR31552:SF31">
    <property type="entry name" value="SERPENTINE RECEPTOR CLASS GAMMA"/>
    <property type="match status" value="1"/>
</dbReference>
<dbReference type="AlphaFoldDB" id="A0AAN4ZBE1"/>
<comment type="subcellular location">
    <subcellularLocation>
        <location evidence="1">Membrane</location>
        <topology evidence="1">Multi-pass membrane protein</topology>
    </subcellularLocation>
</comment>
<dbReference type="Proteomes" id="UP001328107">
    <property type="component" value="Unassembled WGS sequence"/>
</dbReference>
<comment type="caution">
    <text evidence="6">Lacks conserved residue(s) required for the propagation of feature annotation.</text>
</comment>
<keyword evidence="5 6" id="KW-0472">Membrane</keyword>
<comment type="caution">
    <text evidence="7">The sequence shown here is derived from an EMBL/GenBank/DDBJ whole genome shotgun (WGS) entry which is preliminary data.</text>
</comment>
<protein>
    <recommendedName>
        <fullName evidence="6">Serpentine receptor class gamma</fullName>
    </recommendedName>
</protein>
<evidence type="ECO:0000256" key="2">
    <source>
        <dbReference type="ARBA" id="ARBA00005692"/>
    </source>
</evidence>
<evidence type="ECO:0000313" key="7">
    <source>
        <dbReference type="EMBL" id="GMR34615.1"/>
    </source>
</evidence>
<name>A0AAN4ZBE1_9BILA</name>
<comment type="similarity">
    <text evidence="2 6">Belongs to the nematode receptor-like protein srg family.</text>
</comment>
<dbReference type="GO" id="GO:0004888">
    <property type="term" value="F:transmembrane signaling receptor activity"/>
    <property type="evidence" value="ECO:0007669"/>
    <property type="project" value="InterPro"/>
</dbReference>
<dbReference type="GO" id="GO:0007606">
    <property type="term" value="P:sensory perception of chemical stimulus"/>
    <property type="evidence" value="ECO:0007669"/>
    <property type="project" value="UniProtKB-UniRule"/>
</dbReference>
<evidence type="ECO:0000256" key="4">
    <source>
        <dbReference type="ARBA" id="ARBA00022989"/>
    </source>
</evidence>
<proteinExistence type="inferred from homology"/>
<dbReference type="InterPro" id="IPR000609">
    <property type="entry name" value="7TM_GPCR_serpentine_rcpt_Srg"/>
</dbReference>
<gene>
    <name evidence="7" type="ORF">PMAYCL1PPCAC_04810</name>
</gene>
<evidence type="ECO:0000256" key="3">
    <source>
        <dbReference type="ARBA" id="ARBA00022692"/>
    </source>
</evidence>
<dbReference type="GO" id="GO:0016020">
    <property type="term" value="C:membrane"/>
    <property type="evidence" value="ECO:0007669"/>
    <property type="project" value="UniProtKB-SubCell"/>
</dbReference>
<dbReference type="Pfam" id="PF02118">
    <property type="entry name" value="Srg"/>
    <property type="match status" value="1"/>
</dbReference>
<evidence type="ECO:0000256" key="6">
    <source>
        <dbReference type="RuleBase" id="RU280813"/>
    </source>
</evidence>